<dbReference type="PANTHER" id="PTHR46743">
    <property type="entry name" value="TEICHOIC ACIDS EXPORT ATP-BINDING PROTEIN TAGH"/>
    <property type="match status" value="1"/>
</dbReference>
<sequence length="439" mass="47367">MNAAIKIENVSKLYRLGQVGTGTLSHDLNRWWHTIRGKDDPYAKVGQVNDRTKSTAKNQEPGTKNETTPDYVWALRDISVDVAQGEILGIIGRNGAGKSTLLKLLSRVTAPTEGCIKTKGRIASLLEVGTGFHPELTGRENVYLNGAILGMKRHEITGQLDSIVDFSGCAKYLDTPTKRYSSGMMVRLGFAVAAHLQCEILIVDEVLAVGDVEFQRQCLGRMKSVAQSGKTVLFVSHNLASIRSLTERCVVLSKGGVAFDGSTDQAVSRYIKENLVTDESPVSIANAPRPFGGLDRHLEFVDLKLQGLSEDRSLSTDQPFVLDATIRANEEAGPFILGLTIYAEDKTPIGSAFTTPVAAPAVGSTATTQFQAQFPLGPGQYHCAVSISEARSEGKRLHDSLADVLPFSITLSATDLRGWNSAWGAIQLPNLQDLKLGVG</sequence>
<dbReference type="InterPro" id="IPR017871">
    <property type="entry name" value="ABC_transporter-like_CS"/>
</dbReference>
<evidence type="ECO:0000313" key="8">
    <source>
        <dbReference type="Proteomes" id="UP000320176"/>
    </source>
</evidence>
<name>A0A5C6B3V8_9BACT</name>
<dbReference type="GO" id="GO:0140359">
    <property type="term" value="F:ABC-type transporter activity"/>
    <property type="evidence" value="ECO:0007669"/>
    <property type="project" value="InterPro"/>
</dbReference>
<dbReference type="OrthoDB" id="9778870at2"/>
<feature type="compositionally biased region" description="Polar residues" evidence="5">
    <location>
        <begin position="55"/>
        <end position="67"/>
    </location>
</feature>
<organism evidence="7 8">
    <name type="scientific">Stieleria varia</name>
    <dbReference type="NCBI Taxonomy" id="2528005"/>
    <lineage>
        <taxon>Bacteria</taxon>
        <taxon>Pseudomonadati</taxon>
        <taxon>Planctomycetota</taxon>
        <taxon>Planctomycetia</taxon>
        <taxon>Pirellulales</taxon>
        <taxon>Pirellulaceae</taxon>
        <taxon>Stieleria</taxon>
    </lineage>
</organism>
<dbReference type="Proteomes" id="UP000320176">
    <property type="component" value="Unassembled WGS sequence"/>
</dbReference>
<protein>
    <submittedName>
        <fullName evidence="7">Teichoic acids export ATP-binding protein TagH</fullName>
    </submittedName>
</protein>
<keyword evidence="4 7" id="KW-0067">ATP-binding</keyword>
<evidence type="ECO:0000256" key="4">
    <source>
        <dbReference type="ARBA" id="ARBA00022840"/>
    </source>
</evidence>
<keyword evidence="8" id="KW-1185">Reference proteome</keyword>
<dbReference type="InterPro" id="IPR003439">
    <property type="entry name" value="ABC_transporter-like_ATP-bd"/>
</dbReference>
<dbReference type="Pfam" id="PF00005">
    <property type="entry name" value="ABC_tran"/>
    <property type="match status" value="1"/>
</dbReference>
<dbReference type="PROSITE" id="PS00211">
    <property type="entry name" value="ABC_TRANSPORTER_1"/>
    <property type="match status" value="1"/>
</dbReference>
<dbReference type="InterPro" id="IPR027417">
    <property type="entry name" value="P-loop_NTPase"/>
</dbReference>
<dbReference type="GO" id="GO:0005524">
    <property type="term" value="F:ATP binding"/>
    <property type="evidence" value="ECO:0007669"/>
    <property type="project" value="UniProtKB-KW"/>
</dbReference>
<dbReference type="InterPro" id="IPR003593">
    <property type="entry name" value="AAA+_ATPase"/>
</dbReference>
<comment type="caution">
    <text evidence="7">The sequence shown here is derived from an EMBL/GenBank/DDBJ whole genome shotgun (WGS) entry which is preliminary data.</text>
</comment>
<evidence type="ECO:0000256" key="1">
    <source>
        <dbReference type="ARBA" id="ARBA00005417"/>
    </source>
</evidence>
<dbReference type="EMBL" id="SJPN01000002">
    <property type="protein sequence ID" value="TWU05966.1"/>
    <property type="molecule type" value="Genomic_DNA"/>
</dbReference>
<keyword evidence="3" id="KW-0547">Nucleotide-binding</keyword>
<dbReference type="GO" id="GO:0016887">
    <property type="term" value="F:ATP hydrolysis activity"/>
    <property type="evidence" value="ECO:0007669"/>
    <property type="project" value="InterPro"/>
</dbReference>
<evidence type="ECO:0000259" key="6">
    <source>
        <dbReference type="SMART" id="SM00382"/>
    </source>
</evidence>
<dbReference type="RefSeq" id="WP_146519131.1">
    <property type="nucleotide sequence ID" value="NZ_CP151726.1"/>
</dbReference>
<dbReference type="Gene3D" id="3.40.50.300">
    <property type="entry name" value="P-loop containing nucleotide triphosphate hydrolases"/>
    <property type="match status" value="1"/>
</dbReference>
<gene>
    <name evidence="7" type="primary">tagH_1</name>
    <name evidence="7" type="ORF">Pla52n_16820</name>
</gene>
<feature type="domain" description="AAA+ ATPase" evidence="6">
    <location>
        <begin position="84"/>
        <end position="256"/>
    </location>
</feature>
<dbReference type="InterPro" id="IPR015860">
    <property type="entry name" value="ABC_transpr_TagH-like"/>
</dbReference>
<evidence type="ECO:0000313" key="7">
    <source>
        <dbReference type="EMBL" id="TWU05966.1"/>
    </source>
</evidence>
<keyword evidence="2" id="KW-0813">Transport</keyword>
<accession>A0A5C6B3V8</accession>
<evidence type="ECO:0000256" key="2">
    <source>
        <dbReference type="ARBA" id="ARBA00022448"/>
    </source>
</evidence>
<reference evidence="7 8" key="1">
    <citation type="submission" date="2019-02" db="EMBL/GenBank/DDBJ databases">
        <title>Deep-cultivation of Planctomycetes and their phenomic and genomic characterization uncovers novel biology.</title>
        <authorList>
            <person name="Wiegand S."/>
            <person name="Jogler M."/>
            <person name="Boedeker C."/>
            <person name="Pinto D."/>
            <person name="Vollmers J."/>
            <person name="Rivas-Marin E."/>
            <person name="Kohn T."/>
            <person name="Peeters S.H."/>
            <person name="Heuer A."/>
            <person name="Rast P."/>
            <person name="Oberbeckmann S."/>
            <person name="Bunk B."/>
            <person name="Jeske O."/>
            <person name="Meyerdierks A."/>
            <person name="Storesund J.E."/>
            <person name="Kallscheuer N."/>
            <person name="Luecker S."/>
            <person name="Lage O.M."/>
            <person name="Pohl T."/>
            <person name="Merkel B.J."/>
            <person name="Hornburger P."/>
            <person name="Mueller R.-W."/>
            <person name="Bruemmer F."/>
            <person name="Labrenz M."/>
            <person name="Spormann A.M."/>
            <person name="Op Den Camp H."/>
            <person name="Overmann J."/>
            <person name="Amann R."/>
            <person name="Jetten M.S.M."/>
            <person name="Mascher T."/>
            <person name="Medema M.H."/>
            <person name="Devos D.P."/>
            <person name="Kaster A.-K."/>
            <person name="Ovreas L."/>
            <person name="Rohde M."/>
            <person name="Galperin M.Y."/>
            <person name="Jogler C."/>
        </authorList>
    </citation>
    <scope>NUCLEOTIDE SEQUENCE [LARGE SCALE GENOMIC DNA]</scope>
    <source>
        <strain evidence="7 8">Pla52n</strain>
    </source>
</reference>
<dbReference type="GO" id="GO:0016020">
    <property type="term" value="C:membrane"/>
    <property type="evidence" value="ECO:0007669"/>
    <property type="project" value="InterPro"/>
</dbReference>
<dbReference type="Pfam" id="PF14524">
    <property type="entry name" value="Wzt_C"/>
    <property type="match status" value="1"/>
</dbReference>
<evidence type="ECO:0000256" key="3">
    <source>
        <dbReference type="ARBA" id="ARBA00022741"/>
    </source>
</evidence>
<dbReference type="CDD" id="cd03220">
    <property type="entry name" value="ABC_KpsT_Wzt"/>
    <property type="match status" value="1"/>
</dbReference>
<feature type="region of interest" description="Disordered" evidence="5">
    <location>
        <begin position="43"/>
        <end position="67"/>
    </location>
</feature>
<comment type="similarity">
    <text evidence="1">Belongs to the ABC transporter superfamily.</text>
</comment>
<dbReference type="Gene3D" id="2.70.50.60">
    <property type="entry name" value="abc- transporter (atp binding component) like domain"/>
    <property type="match status" value="1"/>
</dbReference>
<dbReference type="AlphaFoldDB" id="A0A5C6B3V8"/>
<dbReference type="InterPro" id="IPR029439">
    <property type="entry name" value="Wzt_C"/>
</dbReference>
<evidence type="ECO:0000256" key="5">
    <source>
        <dbReference type="SAM" id="MobiDB-lite"/>
    </source>
</evidence>
<dbReference type="SUPFAM" id="SSF52540">
    <property type="entry name" value="P-loop containing nucleoside triphosphate hydrolases"/>
    <property type="match status" value="1"/>
</dbReference>
<dbReference type="InterPro" id="IPR050683">
    <property type="entry name" value="Bact_Polysacc_Export_ATP-bd"/>
</dbReference>
<dbReference type="SMART" id="SM00382">
    <property type="entry name" value="AAA"/>
    <property type="match status" value="1"/>
</dbReference>
<dbReference type="PANTHER" id="PTHR46743:SF2">
    <property type="entry name" value="TEICHOIC ACIDS EXPORT ATP-BINDING PROTEIN TAGH"/>
    <property type="match status" value="1"/>
</dbReference>
<proteinExistence type="inferred from homology"/>